<name>A0A1G4BQW7_9PEZI</name>
<proteinExistence type="predicted"/>
<protein>
    <submittedName>
        <fullName evidence="1">Uncharacterized protein</fullName>
    </submittedName>
</protein>
<gene>
    <name evidence="1" type="ORF">CORC01_00693</name>
</gene>
<reference evidence="1 2" key="1">
    <citation type="submission" date="2016-09" db="EMBL/GenBank/DDBJ databases">
        <authorList>
            <person name="Capua I."/>
            <person name="De Benedictis P."/>
            <person name="Joannis T."/>
            <person name="Lombin L.H."/>
            <person name="Cattoli G."/>
        </authorList>
    </citation>
    <scope>NUCLEOTIDE SEQUENCE [LARGE SCALE GENOMIC DNA]</scope>
    <source>
        <strain evidence="1 2">IMI 309357</strain>
    </source>
</reference>
<organism evidence="1 2">
    <name type="scientific">Colletotrichum orchidophilum</name>
    <dbReference type="NCBI Taxonomy" id="1209926"/>
    <lineage>
        <taxon>Eukaryota</taxon>
        <taxon>Fungi</taxon>
        <taxon>Dikarya</taxon>
        <taxon>Ascomycota</taxon>
        <taxon>Pezizomycotina</taxon>
        <taxon>Sordariomycetes</taxon>
        <taxon>Hypocreomycetidae</taxon>
        <taxon>Glomerellales</taxon>
        <taxon>Glomerellaceae</taxon>
        <taxon>Colletotrichum</taxon>
    </lineage>
</organism>
<evidence type="ECO:0000313" key="2">
    <source>
        <dbReference type="Proteomes" id="UP000176998"/>
    </source>
</evidence>
<evidence type="ECO:0000313" key="1">
    <source>
        <dbReference type="EMBL" id="OHF03831.1"/>
    </source>
</evidence>
<dbReference type="GeneID" id="34553860"/>
<dbReference type="RefSeq" id="XP_022480967.1">
    <property type="nucleotide sequence ID" value="XM_022612350.1"/>
</dbReference>
<dbReference type="Proteomes" id="UP000176998">
    <property type="component" value="Unassembled WGS sequence"/>
</dbReference>
<comment type="caution">
    <text evidence="1">The sequence shown here is derived from an EMBL/GenBank/DDBJ whole genome shotgun (WGS) entry which is preliminary data.</text>
</comment>
<dbReference type="EMBL" id="MJBS01000004">
    <property type="protein sequence ID" value="OHF03831.1"/>
    <property type="molecule type" value="Genomic_DNA"/>
</dbReference>
<keyword evidence="2" id="KW-1185">Reference proteome</keyword>
<accession>A0A1G4BQW7</accession>
<dbReference type="OrthoDB" id="10510681at2759"/>
<sequence>MGLWKRHPKRELEPWDGLVDGMLNQALEAGHEAIGIWRCNKLRPSRRPYLMALLRKVRRPRGGQSANWV</sequence>
<dbReference type="AlphaFoldDB" id="A0A1G4BQW7"/>